<feature type="compositionally biased region" description="Polar residues" evidence="6">
    <location>
        <begin position="478"/>
        <end position="487"/>
    </location>
</feature>
<feature type="domain" description="Homeobox" evidence="7">
    <location>
        <begin position="143"/>
        <end position="203"/>
    </location>
</feature>
<dbReference type="PROSITE" id="PS50071">
    <property type="entry name" value="HOMEOBOX_2"/>
    <property type="match status" value="1"/>
</dbReference>
<dbReference type="PROSITE" id="PS00027">
    <property type="entry name" value="HOMEOBOX_1"/>
    <property type="match status" value="1"/>
</dbReference>
<gene>
    <name evidence="8" type="ORF">DFP72DRAFT_834453</name>
</gene>
<dbReference type="OrthoDB" id="6159439at2759"/>
<protein>
    <submittedName>
        <fullName evidence="8">Homeodomain mating-type protein</fullName>
    </submittedName>
</protein>
<dbReference type="CDD" id="cd00086">
    <property type="entry name" value="homeodomain"/>
    <property type="match status" value="1"/>
</dbReference>
<reference evidence="8 9" key="1">
    <citation type="submission" date="2020-07" db="EMBL/GenBank/DDBJ databases">
        <title>Comparative genomics of pyrophilous fungi reveals a link between fire events and developmental genes.</title>
        <authorList>
            <consortium name="DOE Joint Genome Institute"/>
            <person name="Steindorff A.S."/>
            <person name="Carver A."/>
            <person name="Calhoun S."/>
            <person name="Stillman K."/>
            <person name="Liu H."/>
            <person name="Lipzen A."/>
            <person name="Pangilinan J."/>
            <person name="Labutti K."/>
            <person name="Bruns T.D."/>
            <person name="Grigoriev I.V."/>
        </authorList>
    </citation>
    <scope>NUCLEOTIDE SEQUENCE [LARGE SCALE GENOMIC DNA]</scope>
    <source>
        <strain evidence="8 9">CBS 144469</strain>
    </source>
</reference>
<dbReference type="InterPro" id="IPR009057">
    <property type="entry name" value="Homeodomain-like_sf"/>
</dbReference>
<dbReference type="EMBL" id="JACGCI010000268">
    <property type="protein sequence ID" value="KAF6741299.1"/>
    <property type="molecule type" value="Genomic_DNA"/>
</dbReference>
<evidence type="ECO:0000256" key="2">
    <source>
        <dbReference type="ARBA" id="ARBA00023155"/>
    </source>
</evidence>
<keyword evidence="9" id="KW-1185">Reference proteome</keyword>
<feature type="region of interest" description="Disordered" evidence="6">
    <location>
        <begin position="363"/>
        <end position="508"/>
    </location>
</feature>
<evidence type="ECO:0000256" key="4">
    <source>
        <dbReference type="PROSITE-ProRule" id="PRU00108"/>
    </source>
</evidence>
<feature type="compositionally biased region" description="Polar residues" evidence="6">
    <location>
        <begin position="382"/>
        <end position="392"/>
    </location>
</feature>
<dbReference type="GO" id="GO:0005634">
    <property type="term" value="C:nucleus"/>
    <property type="evidence" value="ECO:0007669"/>
    <property type="project" value="UniProtKB-SubCell"/>
</dbReference>
<evidence type="ECO:0000313" key="9">
    <source>
        <dbReference type="Proteomes" id="UP000521943"/>
    </source>
</evidence>
<feature type="compositionally biased region" description="Pro residues" evidence="6">
    <location>
        <begin position="363"/>
        <end position="381"/>
    </location>
</feature>
<sequence>MSSPTYLDIWKRLSQVSFAFLNTATPPSKAPVSVQDPNKRPPPTLTLTVPEDFTDFIYKLQLPPSTVRLSLARIHKAVDEQKALHQQKYLDICDKVLHLNVPSTSSNHMSCFSALKTTHESSFQRQLSRIKQGFLDTLEQVRATSSPKKAVFNPEYVPFLEQYFEYNAFPSARDRELLARKSSMTPRQIEVWFQNHRRRARNDGVELRRITSHPLPATLSLDTLEKQMPLFIIPEKDRRSASVDEFVKWTSESAANRPLSPPSTPKRLLDDVLLPVPTTFPAIYHPPVPTSEKSLFQSPRRPFPAPVWHRTPRPYRKPSPYPSVDDICLDFGSKLHMGGGSLRKQSRYRGLGRYSATCHRPMPAPLPALRPTYPLPAPPPSLVSSQTSTSFGRSGPLRSRIRHRPYDAASRKYPTWTIPGDRPVRAGPQSRSPIPRIPSCSSISSIDSWSDPPTPADSPSPFIDHLFPADSDTPAFTIDNTSHSKSNMHPPVRASHPKPQLYPQSNHPTLSFLRVVS</sequence>
<keyword evidence="1 4" id="KW-0238">DNA-binding</keyword>
<feature type="compositionally biased region" description="Low complexity" evidence="6">
    <location>
        <begin position="428"/>
        <end position="451"/>
    </location>
</feature>
<dbReference type="GO" id="GO:0000981">
    <property type="term" value="F:DNA-binding transcription factor activity, RNA polymerase II-specific"/>
    <property type="evidence" value="ECO:0007669"/>
    <property type="project" value="InterPro"/>
</dbReference>
<dbReference type="Gene3D" id="1.10.10.60">
    <property type="entry name" value="Homeodomain-like"/>
    <property type="match status" value="1"/>
</dbReference>
<dbReference type="Proteomes" id="UP000521943">
    <property type="component" value="Unassembled WGS sequence"/>
</dbReference>
<dbReference type="SMART" id="SM00389">
    <property type="entry name" value="HOX"/>
    <property type="match status" value="1"/>
</dbReference>
<evidence type="ECO:0000256" key="1">
    <source>
        <dbReference type="ARBA" id="ARBA00023125"/>
    </source>
</evidence>
<dbReference type="GO" id="GO:0003677">
    <property type="term" value="F:DNA binding"/>
    <property type="evidence" value="ECO:0007669"/>
    <property type="project" value="UniProtKB-UniRule"/>
</dbReference>
<comment type="subcellular location">
    <subcellularLocation>
        <location evidence="4 5">Nucleus</location>
    </subcellularLocation>
</comment>
<dbReference type="Pfam" id="PF00046">
    <property type="entry name" value="Homeodomain"/>
    <property type="match status" value="1"/>
</dbReference>
<keyword evidence="3 4" id="KW-0539">Nucleus</keyword>
<dbReference type="SUPFAM" id="SSF46689">
    <property type="entry name" value="Homeodomain-like"/>
    <property type="match status" value="1"/>
</dbReference>
<evidence type="ECO:0000256" key="3">
    <source>
        <dbReference type="ARBA" id="ARBA00023242"/>
    </source>
</evidence>
<comment type="caution">
    <text evidence="8">The sequence shown here is derived from an EMBL/GenBank/DDBJ whole genome shotgun (WGS) entry which is preliminary data.</text>
</comment>
<evidence type="ECO:0000256" key="6">
    <source>
        <dbReference type="SAM" id="MobiDB-lite"/>
    </source>
</evidence>
<dbReference type="InterPro" id="IPR001356">
    <property type="entry name" value="HD"/>
</dbReference>
<evidence type="ECO:0000313" key="8">
    <source>
        <dbReference type="EMBL" id="KAF6741299.1"/>
    </source>
</evidence>
<evidence type="ECO:0000259" key="7">
    <source>
        <dbReference type="PROSITE" id="PS50071"/>
    </source>
</evidence>
<accession>A0A8H6H6D1</accession>
<organism evidence="8 9">
    <name type="scientific">Ephemerocybe angulata</name>
    <dbReference type="NCBI Taxonomy" id="980116"/>
    <lineage>
        <taxon>Eukaryota</taxon>
        <taxon>Fungi</taxon>
        <taxon>Dikarya</taxon>
        <taxon>Basidiomycota</taxon>
        <taxon>Agaricomycotina</taxon>
        <taxon>Agaricomycetes</taxon>
        <taxon>Agaricomycetidae</taxon>
        <taxon>Agaricales</taxon>
        <taxon>Agaricineae</taxon>
        <taxon>Psathyrellaceae</taxon>
        <taxon>Ephemerocybe</taxon>
    </lineage>
</organism>
<dbReference type="AlphaFoldDB" id="A0A8H6H6D1"/>
<proteinExistence type="predicted"/>
<dbReference type="InterPro" id="IPR017970">
    <property type="entry name" value="Homeobox_CS"/>
</dbReference>
<name>A0A8H6H6D1_9AGAR</name>
<keyword evidence="2 4" id="KW-0371">Homeobox</keyword>
<feature type="DNA-binding region" description="Homeobox" evidence="4">
    <location>
        <begin position="145"/>
        <end position="204"/>
    </location>
</feature>
<evidence type="ECO:0000256" key="5">
    <source>
        <dbReference type="RuleBase" id="RU000682"/>
    </source>
</evidence>